<dbReference type="OrthoDB" id="5518400at2"/>
<dbReference type="Gene3D" id="3.40.1620.10">
    <property type="entry name" value="YefM-like domain"/>
    <property type="match status" value="1"/>
</dbReference>
<dbReference type="Pfam" id="PF02604">
    <property type="entry name" value="PhdYeFM_antitox"/>
    <property type="match status" value="1"/>
</dbReference>
<evidence type="ECO:0000313" key="3">
    <source>
        <dbReference type="EMBL" id="RAL20882.1"/>
    </source>
</evidence>
<evidence type="ECO:0000313" key="4">
    <source>
        <dbReference type="Proteomes" id="UP000249169"/>
    </source>
</evidence>
<dbReference type="AlphaFoldDB" id="A0A328C323"/>
<comment type="similarity">
    <text evidence="1 2">Belongs to the phD/YefM antitoxin family.</text>
</comment>
<gene>
    <name evidence="3" type="ORF">DL240_14455</name>
</gene>
<evidence type="ECO:0000256" key="1">
    <source>
        <dbReference type="ARBA" id="ARBA00009981"/>
    </source>
</evidence>
<organism evidence="3 4">
    <name type="scientific">Lujinxingia litoralis</name>
    <dbReference type="NCBI Taxonomy" id="2211119"/>
    <lineage>
        <taxon>Bacteria</taxon>
        <taxon>Deltaproteobacteria</taxon>
        <taxon>Bradymonadales</taxon>
        <taxon>Lujinxingiaceae</taxon>
        <taxon>Lujinxingia</taxon>
    </lineage>
</organism>
<name>A0A328C323_9DELT</name>
<comment type="caution">
    <text evidence="3">The sequence shown here is derived from an EMBL/GenBank/DDBJ whole genome shotgun (WGS) entry which is preliminary data.</text>
</comment>
<comment type="function">
    <text evidence="2">Antitoxin component of a type II toxin-antitoxin (TA) system.</text>
</comment>
<dbReference type="NCBIfam" id="TIGR01552">
    <property type="entry name" value="phd_fam"/>
    <property type="match status" value="1"/>
</dbReference>
<proteinExistence type="inferred from homology"/>
<dbReference type="RefSeq" id="WP_111730613.1">
    <property type="nucleotide sequence ID" value="NZ_QHKO01000007.1"/>
</dbReference>
<protein>
    <recommendedName>
        <fullName evidence="2">Antitoxin</fullName>
    </recommendedName>
</protein>
<dbReference type="InterPro" id="IPR006442">
    <property type="entry name" value="Antitoxin_Phd/YefM"/>
</dbReference>
<dbReference type="SUPFAM" id="SSF143120">
    <property type="entry name" value="YefM-like"/>
    <property type="match status" value="1"/>
</dbReference>
<reference evidence="3 4" key="1">
    <citation type="submission" date="2018-05" db="EMBL/GenBank/DDBJ databases">
        <title>Lujinxingia marina gen. nov. sp. nov., a new facultative anaerobic member of the class Deltaproteobacteria, and proposal of Lujinxingaceae fam. nov.</title>
        <authorList>
            <person name="Li C.-M."/>
        </authorList>
    </citation>
    <scope>NUCLEOTIDE SEQUENCE [LARGE SCALE GENOMIC DNA]</scope>
    <source>
        <strain evidence="3 4">B210</strain>
    </source>
</reference>
<evidence type="ECO:0000256" key="2">
    <source>
        <dbReference type="RuleBase" id="RU362080"/>
    </source>
</evidence>
<dbReference type="EMBL" id="QHKO01000007">
    <property type="protein sequence ID" value="RAL20882.1"/>
    <property type="molecule type" value="Genomic_DNA"/>
</dbReference>
<sequence length="85" mass="9570">MTSQLSVTELRQNFSDSLNRVSYAGERLILHRNGKPSAALISCEDLELLEALEDQLDIKAALKARKEGGRVKWTDLKRELGLDDE</sequence>
<dbReference type="InterPro" id="IPR036165">
    <property type="entry name" value="YefM-like_sf"/>
</dbReference>
<accession>A0A328C323</accession>
<keyword evidence="4" id="KW-1185">Reference proteome</keyword>
<dbReference type="Proteomes" id="UP000249169">
    <property type="component" value="Unassembled WGS sequence"/>
</dbReference>